<dbReference type="Proteomes" id="UP000192769">
    <property type="component" value="Unassembled WGS sequence"/>
</dbReference>
<dbReference type="SUPFAM" id="SSF54909">
    <property type="entry name" value="Dimeric alpha+beta barrel"/>
    <property type="match status" value="1"/>
</dbReference>
<evidence type="ECO:0000259" key="2">
    <source>
        <dbReference type="Pfam" id="PF03795"/>
    </source>
</evidence>
<sequence>MLFALRFTDHPTAFDVRKAYLHPHLAWLKQKKDVVKAAGSLREKNSDRPVGALWIVEAENEEQALSIFADDPFWLHGLRASVEVLSWSLAFEDMLNH</sequence>
<comment type="caution">
    <text evidence="3">The sequence shown here is derived from an EMBL/GenBank/DDBJ whole genome shotgun (WGS) entry which is preliminary data.</text>
</comment>
<proteinExistence type="inferred from homology"/>
<evidence type="ECO:0000313" key="3">
    <source>
        <dbReference type="EMBL" id="OQP30716.1"/>
    </source>
</evidence>
<dbReference type="InterPro" id="IPR005545">
    <property type="entry name" value="YCII"/>
</dbReference>
<accession>A0A1V9DA90</accession>
<evidence type="ECO:0000313" key="4">
    <source>
        <dbReference type="Proteomes" id="UP000192769"/>
    </source>
</evidence>
<dbReference type="RefSeq" id="WP_081142000.1">
    <property type="nucleotide sequence ID" value="NZ_MWUE01000033.1"/>
</dbReference>
<gene>
    <name evidence="3" type="ORF">B2J69_21015</name>
</gene>
<dbReference type="AlphaFoldDB" id="A0A1V9DA90"/>
<keyword evidence="4" id="KW-1185">Reference proteome</keyword>
<organism evidence="3 4">
    <name type="scientific">Pantoea latae</name>
    <dbReference type="NCBI Taxonomy" id="1964541"/>
    <lineage>
        <taxon>Bacteria</taxon>
        <taxon>Pseudomonadati</taxon>
        <taxon>Pseudomonadota</taxon>
        <taxon>Gammaproteobacteria</taxon>
        <taxon>Enterobacterales</taxon>
        <taxon>Erwiniaceae</taxon>
        <taxon>Pantoea</taxon>
    </lineage>
</organism>
<dbReference type="Pfam" id="PF03795">
    <property type="entry name" value="YCII"/>
    <property type="match status" value="1"/>
</dbReference>
<comment type="similarity">
    <text evidence="1">Belongs to the YciI family.</text>
</comment>
<reference evidence="3 4" key="1">
    <citation type="submission" date="2017-02" db="EMBL/GenBank/DDBJ databases">
        <title>Whole genome shotgun sequence of Pantoea agglomerans strain AS1 isolated from a cycad, Zamia floridana in Central Florida, USA.</title>
        <authorList>
            <person name="Lata P."/>
            <person name="Govindarajan S."/>
            <person name="Qi F."/>
            <person name="Li J.-L."/>
            <person name="Maurya S.K."/>
            <person name="Sahoo M.K."/>
        </authorList>
    </citation>
    <scope>NUCLEOTIDE SEQUENCE [LARGE SCALE GENOMIC DNA]</scope>
    <source>
        <strain evidence="3 4">AS1</strain>
    </source>
</reference>
<dbReference type="OrthoDB" id="9797014at2"/>
<dbReference type="Gene3D" id="3.30.70.1060">
    <property type="entry name" value="Dimeric alpha+beta barrel"/>
    <property type="match status" value="1"/>
</dbReference>
<name>A0A1V9DA90_9GAMM</name>
<dbReference type="InterPro" id="IPR011008">
    <property type="entry name" value="Dimeric_a/b-barrel"/>
</dbReference>
<dbReference type="EMBL" id="MWUE01000033">
    <property type="protein sequence ID" value="OQP30716.1"/>
    <property type="molecule type" value="Genomic_DNA"/>
</dbReference>
<feature type="domain" description="YCII-related" evidence="2">
    <location>
        <begin position="1"/>
        <end position="88"/>
    </location>
</feature>
<protein>
    <recommendedName>
        <fullName evidence="2">YCII-related domain-containing protein</fullName>
    </recommendedName>
</protein>
<evidence type="ECO:0000256" key="1">
    <source>
        <dbReference type="ARBA" id="ARBA00007689"/>
    </source>
</evidence>